<evidence type="ECO:0000259" key="2">
    <source>
        <dbReference type="Pfam" id="PF13635"/>
    </source>
</evidence>
<dbReference type="PANTHER" id="PTHR43566:SF2">
    <property type="entry name" value="DUF4143 DOMAIN-CONTAINING PROTEIN"/>
    <property type="match status" value="1"/>
</dbReference>
<evidence type="ECO:0008006" key="5">
    <source>
        <dbReference type="Google" id="ProtNLM"/>
    </source>
</evidence>
<dbReference type="InterPro" id="IPR041682">
    <property type="entry name" value="AAA_14"/>
</dbReference>
<feature type="domain" description="AAA" evidence="1">
    <location>
        <begin position="15"/>
        <end position="131"/>
    </location>
</feature>
<evidence type="ECO:0000259" key="1">
    <source>
        <dbReference type="Pfam" id="PF13173"/>
    </source>
</evidence>
<dbReference type="Pfam" id="PF13173">
    <property type="entry name" value="AAA_14"/>
    <property type="match status" value="1"/>
</dbReference>
<proteinExistence type="predicted"/>
<dbReference type="PANTHER" id="PTHR43566">
    <property type="entry name" value="CONSERVED PROTEIN"/>
    <property type="match status" value="1"/>
</dbReference>
<evidence type="ECO:0000313" key="4">
    <source>
        <dbReference type="Proteomes" id="UP000179242"/>
    </source>
</evidence>
<name>A0A1F4U526_UNCSA</name>
<feature type="domain" description="DUF4143" evidence="2">
    <location>
        <begin position="176"/>
        <end position="331"/>
    </location>
</feature>
<accession>A0A1F4U526</accession>
<comment type="caution">
    <text evidence="3">The sequence shown here is derived from an EMBL/GenBank/DDBJ whole genome shotgun (WGS) entry which is preliminary data.</text>
</comment>
<organism evidence="3 4">
    <name type="scientific">candidate division WOR-1 bacterium RIFOXYC2_FULL_46_14</name>
    <dbReference type="NCBI Taxonomy" id="1802587"/>
    <lineage>
        <taxon>Bacteria</taxon>
        <taxon>Bacillati</taxon>
        <taxon>Saganbacteria</taxon>
    </lineage>
</organism>
<dbReference type="Pfam" id="PF13635">
    <property type="entry name" value="DUF4143"/>
    <property type="match status" value="1"/>
</dbReference>
<dbReference type="AlphaFoldDB" id="A0A1F4U526"/>
<dbReference type="EMBL" id="MEUJ01000005">
    <property type="protein sequence ID" value="OGC39920.1"/>
    <property type="molecule type" value="Genomic_DNA"/>
</dbReference>
<reference evidence="3 4" key="1">
    <citation type="journal article" date="2016" name="Nat. Commun.">
        <title>Thousands of microbial genomes shed light on interconnected biogeochemical processes in an aquifer system.</title>
        <authorList>
            <person name="Anantharaman K."/>
            <person name="Brown C.T."/>
            <person name="Hug L.A."/>
            <person name="Sharon I."/>
            <person name="Castelle C.J."/>
            <person name="Probst A.J."/>
            <person name="Thomas B.C."/>
            <person name="Singh A."/>
            <person name="Wilkins M.J."/>
            <person name="Karaoz U."/>
            <person name="Brodie E.L."/>
            <person name="Williams K.H."/>
            <person name="Hubbard S.S."/>
            <person name="Banfield J.F."/>
        </authorList>
    </citation>
    <scope>NUCLEOTIDE SEQUENCE [LARGE SCALE GENOMIC DNA]</scope>
</reference>
<sequence length="387" mass="43879">MFNRTLEGHLPDESFFLFGPRQVGKSTLLGKTQTVFAIDLLDPAIQQSYSKDPDLLARQLLAQKKTGMVLIDEIQRVPKLLDVIHGLMEKNPGFKFAMSGSSARKLRHGAANLLGGRALYRTLYPLTLQEMEKHFSLEKVLHFGSLPKIYTNLIEGKLELAQDLLRSYVITYIKEEIKAEALVRNLQGFQNFLDIAAAQFAEQVNFSDLGRQCAVAYATVREYYSILEDTLIGFLLYPYLKSERKRMSHAPKFYFFDNGVLRAISGTLKDPANPIEKGRLFEQWVVQEVSRLNAYYQKDWKLSFWRTSHGAEVDLLLEHGGKIVCAIECKFKKSLSRGDLSGVFAFQEEHPDVPVYVAAPIEVAEKIGDALILPPKQLFDKLLTIGR</sequence>
<protein>
    <recommendedName>
        <fullName evidence="5">ATPase</fullName>
    </recommendedName>
</protein>
<gene>
    <name evidence="3" type="ORF">A2438_05345</name>
</gene>
<evidence type="ECO:0000313" key="3">
    <source>
        <dbReference type="EMBL" id="OGC39920.1"/>
    </source>
</evidence>
<dbReference type="SUPFAM" id="SSF52540">
    <property type="entry name" value="P-loop containing nucleoside triphosphate hydrolases"/>
    <property type="match status" value="1"/>
</dbReference>
<dbReference type="Proteomes" id="UP000179242">
    <property type="component" value="Unassembled WGS sequence"/>
</dbReference>
<dbReference type="InterPro" id="IPR025420">
    <property type="entry name" value="DUF4143"/>
</dbReference>
<dbReference type="InterPro" id="IPR027417">
    <property type="entry name" value="P-loop_NTPase"/>
</dbReference>